<feature type="signal peptide" evidence="1">
    <location>
        <begin position="1"/>
        <end position="16"/>
    </location>
</feature>
<proteinExistence type="predicted"/>
<evidence type="ECO:0000313" key="3">
    <source>
        <dbReference type="WBParaSite" id="TMUE_1000002707.1"/>
    </source>
</evidence>
<protein>
    <submittedName>
        <fullName evidence="3">Uncharacterized protein</fullName>
    </submittedName>
</protein>
<evidence type="ECO:0000313" key="2">
    <source>
        <dbReference type="Proteomes" id="UP000046395"/>
    </source>
</evidence>
<evidence type="ECO:0000256" key="1">
    <source>
        <dbReference type="SAM" id="SignalP"/>
    </source>
</evidence>
<reference evidence="3" key="1">
    <citation type="submission" date="2019-12" db="UniProtKB">
        <authorList>
            <consortium name="WormBaseParasite"/>
        </authorList>
    </citation>
    <scope>IDENTIFICATION</scope>
</reference>
<dbReference type="Proteomes" id="UP000046395">
    <property type="component" value="Unassembled WGS sequence"/>
</dbReference>
<organism evidence="2 3">
    <name type="scientific">Trichuris muris</name>
    <name type="common">Mouse whipworm</name>
    <dbReference type="NCBI Taxonomy" id="70415"/>
    <lineage>
        <taxon>Eukaryota</taxon>
        <taxon>Metazoa</taxon>
        <taxon>Ecdysozoa</taxon>
        <taxon>Nematoda</taxon>
        <taxon>Enoplea</taxon>
        <taxon>Dorylaimia</taxon>
        <taxon>Trichinellida</taxon>
        <taxon>Trichuridae</taxon>
        <taxon>Trichuris</taxon>
    </lineage>
</organism>
<keyword evidence="1" id="KW-0732">Signal</keyword>
<feature type="chain" id="PRO_5024356242" evidence="1">
    <location>
        <begin position="17"/>
        <end position="204"/>
    </location>
</feature>
<name>A0A5S6Q6Y0_TRIMR</name>
<keyword evidence="2" id="KW-1185">Reference proteome</keyword>
<accession>A0A5S6Q6Y0</accession>
<dbReference type="AlphaFoldDB" id="A0A5S6Q6Y0"/>
<dbReference type="WBParaSite" id="TMUE_1000002707.1">
    <property type="protein sequence ID" value="TMUE_1000002707.1"/>
    <property type="gene ID" value="WBGene00295702"/>
</dbReference>
<sequence>MSEVLYTCVVLLYTWCTEEYSCTSSGLCEDHHREIQRSTVVVFLVHFTECPFWHIPSTERSPAGCCTRLKFMVNKLESISSAYRIWSPLEYGCSLYLIVTSYISIYWRQSSRQASHLKVRDNGTCRSSVDGVALAEAVGIMKIEYLHLVLSLIVFRWQVKNPFIVLNEVQRESTSELQRTFNKKFEAFRADCSVVCELATMDMC</sequence>